<protein>
    <submittedName>
        <fullName evidence="1">F-box protein</fullName>
    </submittedName>
</protein>
<dbReference type="AlphaFoldDB" id="A0A1R3J8N3"/>
<dbReference type="Gene3D" id="3.80.10.10">
    <property type="entry name" value="Ribonuclease Inhibitor"/>
    <property type="match status" value="1"/>
</dbReference>
<dbReference type="Proteomes" id="UP000187203">
    <property type="component" value="Unassembled WGS sequence"/>
</dbReference>
<proteinExistence type="predicted"/>
<sequence length="260" mass="30545">MSKLKSLLCDAARFKIEEIKLEFDFDLEKYPYPQLMSLPHVLFNSDSLTSLELTMKFMLLCEYGVYKHHEPEFPIEFPNSIWRLPSLKTLHIEWFEDWEQLILPGCPVLEELILQCRKSYKTISIASASIQRLTLECFFLSHCNDLEVNCSNLQSLNISDWRGRGDIQVCDLYSLVEANIDIDCTDYYWESPLRWVEDPPIPEILEGIRHVKSLTLTSSTLEAIQFLLRHKKMTVDKLPIFYNLTHLELELNGVEKELFY</sequence>
<comment type="caution">
    <text evidence="1">The sequence shown here is derived from an EMBL/GenBank/DDBJ whole genome shotgun (WGS) entry which is preliminary data.</text>
</comment>
<organism evidence="1 2">
    <name type="scientific">Corchorus olitorius</name>
    <dbReference type="NCBI Taxonomy" id="93759"/>
    <lineage>
        <taxon>Eukaryota</taxon>
        <taxon>Viridiplantae</taxon>
        <taxon>Streptophyta</taxon>
        <taxon>Embryophyta</taxon>
        <taxon>Tracheophyta</taxon>
        <taxon>Spermatophyta</taxon>
        <taxon>Magnoliopsida</taxon>
        <taxon>eudicotyledons</taxon>
        <taxon>Gunneridae</taxon>
        <taxon>Pentapetalae</taxon>
        <taxon>rosids</taxon>
        <taxon>malvids</taxon>
        <taxon>Malvales</taxon>
        <taxon>Malvaceae</taxon>
        <taxon>Grewioideae</taxon>
        <taxon>Apeibeae</taxon>
        <taxon>Corchorus</taxon>
    </lineage>
</organism>
<dbReference type="InterPro" id="IPR050232">
    <property type="entry name" value="FBL13/AtMIF1-like"/>
</dbReference>
<gene>
    <name evidence="1" type="ORF">COLO4_18544</name>
</gene>
<dbReference type="PANTHER" id="PTHR31900">
    <property type="entry name" value="F-BOX/RNI SUPERFAMILY PROTEIN-RELATED"/>
    <property type="match status" value="1"/>
</dbReference>
<keyword evidence="2" id="KW-1185">Reference proteome</keyword>
<name>A0A1R3J8N3_9ROSI</name>
<dbReference type="OrthoDB" id="612216at2759"/>
<evidence type="ECO:0000313" key="1">
    <source>
        <dbReference type="EMBL" id="OMO91198.1"/>
    </source>
</evidence>
<dbReference type="SUPFAM" id="SSF52047">
    <property type="entry name" value="RNI-like"/>
    <property type="match status" value="1"/>
</dbReference>
<dbReference type="PANTHER" id="PTHR31900:SF34">
    <property type="entry name" value="EMB|CAB62440.1-RELATED"/>
    <property type="match status" value="1"/>
</dbReference>
<evidence type="ECO:0000313" key="2">
    <source>
        <dbReference type="Proteomes" id="UP000187203"/>
    </source>
</evidence>
<dbReference type="EMBL" id="AWUE01016475">
    <property type="protein sequence ID" value="OMO91198.1"/>
    <property type="molecule type" value="Genomic_DNA"/>
</dbReference>
<reference evidence="2" key="1">
    <citation type="submission" date="2013-09" db="EMBL/GenBank/DDBJ databases">
        <title>Corchorus olitorius genome sequencing.</title>
        <authorList>
            <person name="Alam M."/>
            <person name="Haque M.S."/>
            <person name="Islam M.S."/>
            <person name="Emdad E.M."/>
            <person name="Islam M.M."/>
            <person name="Ahmed B."/>
            <person name="Halim A."/>
            <person name="Hossen Q.M.M."/>
            <person name="Hossain M.Z."/>
            <person name="Ahmed R."/>
            <person name="Khan M.M."/>
            <person name="Islam R."/>
            <person name="Rashid M.M."/>
            <person name="Khan S.A."/>
            <person name="Rahman M.S."/>
            <person name="Alam M."/>
            <person name="Yahiya A.S."/>
            <person name="Khan M.S."/>
            <person name="Azam M.S."/>
            <person name="Haque T."/>
            <person name="Lashkar M.Z.H."/>
            <person name="Akhand A.I."/>
            <person name="Morshed G."/>
            <person name="Roy S."/>
            <person name="Uddin K.S."/>
            <person name="Rabeya T."/>
            <person name="Hossain A.S."/>
            <person name="Chowdhury A."/>
            <person name="Snigdha A.R."/>
            <person name="Mortoza M.S."/>
            <person name="Matin S.A."/>
            <person name="Hoque S.M.E."/>
            <person name="Islam M.K."/>
            <person name="Roy D.K."/>
            <person name="Haider R."/>
            <person name="Moosa M.M."/>
            <person name="Elias S.M."/>
            <person name="Hasan A.M."/>
            <person name="Jahan S."/>
            <person name="Shafiuddin M."/>
            <person name="Mahmood N."/>
            <person name="Shommy N.S."/>
        </authorList>
    </citation>
    <scope>NUCLEOTIDE SEQUENCE [LARGE SCALE GENOMIC DNA]</scope>
    <source>
        <strain evidence="2">cv. O-4</strain>
    </source>
</reference>
<dbReference type="InterPro" id="IPR032675">
    <property type="entry name" value="LRR_dom_sf"/>
</dbReference>
<accession>A0A1R3J8N3</accession>